<dbReference type="AlphaFoldDB" id="A0AAD6HJX0"/>
<reference evidence="1" key="1">
    <citation type="journal article" date="2023" name="IMA Fungus">
        <title>Comparative genomic study of the Penicillium genus elucidates a diverse pangenome and 15 lateral gene transfer events.</title>
        <authorList>
            <person name="Petersen C."/>
            <person name="Sorensen T."/>
            <person name="Nielsen M.R."/>
            <person name="Sondergaard T.E."/>
            <person name="Sorensen J.L."/>
            <person name="Fitzpatrick D.A."/>
            <person name="Frisvad J.C."/>
            <person name="Nielsen K.L."/>
        </authorList>
    </citation>
    <scope>NUCLEOTIDE SEQUENCE</scope>
    <source>
        <strain evidence="1">IBT 17514</strain>
    </source>
</reference>
<dbReference type="SUPFAM" id="SSF48576">
    <property type="entry name" value="Terpenoid synthases"/>
    <property type="match status" value="1"/>
</dbReference>
<gene>
    <name evidence="1" type="ORF">N7493_007351</name>
</gene>
<reference evidence="1" key="2">
    <citation type="submission" date="2023-01" db="EMBL/GenBank/DDBJ databases">
        <authorList>
            <person name="Petersen C."/>
        </authorList>
    </citation>
    <scope>NUCLEOTIDE SEQUENCE</scope>
    <source>
        <strain evidence="1">IBT 17514</strain>
    </source>
</reference>
<sequence length="66" mass="7683">MAELPSWGQKVDAQVQQYIAALQRVPQANLYWSFISRRYFGSELEKIRESMTVHLCPRQADLAEAR</sequence>
<comment type="caution">
    <text evidence="1">The sequence shown here is derived from an EMBL/GenBank/DDBJ whole genome shotgun (WGS) entry which is preliminary data.</text>
</comment>
<dbReference type="Gene3D" id="1.10.600.10">
    <property type="entry name" value="Farnesyl Diphosphate Synthase"/>
    <property type="match status" value="1"/>
</dbReference>
<evidence type="ECO:0000313" key="1">
    <source>
        <dbReference type="EMBL" id="KAJ5719773.1"/>
    </source>
</evidence>
<organism evidence="1 2">
    <name type="scientific">Penicillium malachiteum</name>
    <dbReference type="NCBI Taxonomy" id="1324776"/>
    <lineage>
        <taxon>Eukaryota</taxon>
        <taxon>Fungi</taxon>
        <taxon>Dikarya</taxon>
        <taxon>Ascomycota</taxon>
        <taxon>Pezizomycotina</taxon>
        <taxon>Eurotiomycetes</taxon>
        <taxon>Eurotiomycetidae</taxon>
        <taxon>Eurotiales</taxon>
        <taxon>Aspergillaceae</taxon>
        <taxon>Penicillium</taxon>
    </lineage>
</organism>
<dbReference type="Proteomes" id="UP001215712">
    <property type="component" value="Unassembled WGS sequence"/>
</dbReference>
<dbReference type="InterPro" id="IPR008949">
    <property type="entry name" value="Isoprenoid_synthase_dom_sf"/>
</dbReference>
<evidence type="ECO:0000313" key="2">
    <source>
        <dbReference type="Proteomes" id="UP001215712"/>
    </source>
</evidence>
<accession>A0AAD6HJX0</accession>
<proteinExistence type="predicted"/>
<keyword evidence="2" id="KW-1185">Reference proteome</keyword>
<dbReference type="EMBL" id="JAQJAN010000010">
    <property type="protein sequence ID" value="KAJ5719773.1"/>
    <property type="molecule type" value="Genomic_DNA"/>
</dbReference>
<protein>
    <submittedName>
        <fullName evidence="1">Uncharacterized protein</fullName>
    </submittedName>
</protein>
<name>A0AAD6HJX0_9EURO</name>